<evidence type="ECO:0000256" key="1">
    <source>
        <dbReference type="SAM" id="MobiDB-lite"/>
    </source>
</evidence>
<organism evidence="4 5">
    <name type="scientific">Jiangella alkaliphila</name>
    <dbReference type="NCBI Taxonomy" id="419479"/>
    <lineage>
        <taxon>Bacteria</taxon>
        <taxon>Bacillati</taxon>
        <taxon>Actinomycetota</taxon>
        <taxon>Actinomycetes</taxon>
        <taxon>Jiangellales</taxon>
        <taxon>Jiangellaceae</taxon>
        <taxon>Jiangella</taxon>
    </lineage>
</organism>
<dbReference type="InterPro" id="IPR015889">
    <property type="entry name" value="Intradiol_dOase_core"/>
</dbReference>
<evidence type="ECO:0000256" key="2">
    <source>
        <dbReference type="SAM" id="SignalP"/>
    </source>
</evidence>
<dbReference type="GO" id="GO:0016702">
    <property type="term" value="F:oxidoreductase activity, acting on single donors with incorporation of molecular oxygen, incorporation of two atoms of oxygen"/>
    <property type="evidence" value="ECO:0007669"/>
    <property type="project" value="InterPro"/>
</dbReference>
<dbReference type="PROSITE" id="PS51318">
    <property type="entry name" value="TAT"/>
    <property type="match status" value="1"/>
</dbReference>
<feature type="compositionally biased region" description="Low complexity" evidence="1">
    <location>
        <begin position="148"/>
        <end position="158"/>
    </location>
</feature>
<feature type="region of interest" description="Disordered" evidence="1">
    <location>
        <begin position="37"/>
        <end position="56"/>
    </location>
</feature>
<evidence type="ECO:0000313" key="5">
    <source>
        <dbReference type="Proteomes" id="UP000182977"/>
    </source>
</evidence>
<dbReference type="GO" id="GO:0008199">
    <property type="term" value="F:ferric iron binding"/>
    <property type="evidence" value="ECO:0007669"/>
    <property type="project" value="InterPro"/>
</dbReference>
<dbReference type="PANTHER" id="PTHR34315">
    <property type="match status" value="1"/>
</dbReference>
<feature type="chain" id="PRO_5009277470" evidence="2">
    <location>
        <begin position="38"/>
        <end position="270"/>
    </location>
</feature>
<dbReference type="CDD" id="cd03457">
    <property type="entry name" value="intradiol_dioxygenase_like"/>
    <property type="match status" value="1"/>
</dbReference>
<protein>
    <submittedName>
        <fullName evidence="4">Protocatechuate 3,4-dioxygenase beta subunit</fullName>
    </submittedName>
</protein>
<dbReference type="Proteomes" id="UP000182977">
    <property type="component" value="Chromosome I"/>
</dbReference>
<keyword evidence="5" id="KW-1185">Reference proteome</keyword>
<name>A0A1H2JF21_9ACTN</name>
<dbReference type="EMBL" id="LT629791">
    <property type="protein sequence ID" value="SDU54768.1"/>
    <property type="molecule type" value="Genomic_DNA"/>
</dbReference>
<dbReference type="PANTHER" id="PTHR34315:SF1">
    <property type="entry name" value="INTRADIOL RING-CLEAVAGE DIOXYGENASES DOMAIN-CONTAINING PROTEIN-RELATED"/>
    <property type="match status" value="1"/>
</dbReference>
<feature type="signal peptide" evidence="2">
    <location>
        <begin position="1"/>
        <end position="37"/>
    </location>
</feature>
<reference evidence="5" key="1">
    <citation type="submission" date="2016-10" db="EMBL/GenBank/DDBJ databases">
        <authorList>
            <person name="Varghese N."/>
            <person name="Submissions S."/>
        </authorList>
    </citation>
    <scope>NUCLEOTIDE SEQUENCE [LARGE SCALE GENOMIC DNA]</scope>
    <source>
        <strain evidence="5">DSM 45079</strain>
    </source>
</reference>
<feature type="domain" description="Intradiol ring-cleavage dioxygenases" evidence="3">
    <location>
        <begin position="84"/>
        <end position="135"/>
    </location>
</feature>
<dbReference type="InterPro" id="IPR000627">
    <property type="entry name" value="Intradiol_dOase_C"/>
</dbReference>
<evidence type="ECO:0000313" key="4">
    <source>
        <dbReference type="EMBL" id="SDU54768.1"/>
    </source>
</evidence>
<evidence type="ECO:0000259" key="3">
    <source>
        <dbReference type="Pfam" id="PF00775"/>
    </source>
</evidence>
<dbReference type="InterPro" id="IPR006311">
    <property type="entry name" value="TAT_signal"/>
</dbReference>
<keyword evidence="2" id="KW-0732">Signal</keyword>
<keyword evidence="4" id="KW-0560">Oxidoreductase</keyword>
<dbReference type="SUPFAM" id="SSF49482">
    <property type="entry name" value="Aromatic compound dioxygenase"/>
    <property type="match status" value="1"/>
</dbReference>
<dbReference type="PROSITE" id="PS51257">
    <property type="entry name" value="PROKAR_LIPOPROTEIN"/>
    <property type="match status" value="1"/>
</dbReference>
<dbReference type="Pfam" id="PF00775">
    <property type="entry name" value="Dioxygenase_C"/>
    <property type="match status" value="1"/>
</dbReference>
<keyword evidence="4" id="KW-0223">Dioxygenase</keyword>
<gene>
    <name evidence="4" type="ORF">SAMN04488563_2606</name>
</gene>
<feature type="region of interest" description="Disordered" evidence="1">
    <location>
        <begin position="133"/>
        <end position="168"/>
    </location>
</feature>
<accession>A0A1H2JF21</accession>
<dbReference type="STRING" id="419479.SAMN04488563_2606"/>
<dbReference type="Gene3D" id="2.60.130.10">
    <property type="entry name" value="Aromatic compound dioxygenase"/>
    <property type="match status" value="1"/>
</dbReference>
<dbReference type="AlphaFoldDB" id="A0A1H2JF21"/>
<sequence>MHDEVRASRRLIARRRALGMGGTVGLGAVLAACGASASGTAPSATSTPSTTPSAGTDNDLVAMLDAVDVAGTSPEATEGPYWFDVDSIRSDLREDRPGATLTLALRVQDAQNTPLPDSVVEIWHCDAGGEYSGFEVASGGPPGGGGQSTSDGSYSQGDVESEPTDDGTYLRGAQVAGADGIVRFTTIYPGWYRGRTVHIHVRVHVDQQTVLTSQLFFDDELSDQVYAASPYSEHSGRDTYNDGDSIYTDAGLLTVVADGDGWLGYTNLGV</sequence>
<dbReference type="OrthoDB" id="9800887at2"/>
<proteinExistence type="predicted"/>
<dbReference type="RefSeq" id="WP_046769053.1">
    <property type="nucleotide sequence ID" value="NZ_KQ061230.1"/>
</dbReference>